<comment type="similarity">
    <text evidence="1">In the C-terminal section; belongs to the class-I pyridoxal-phosphate-dependent aminotransferase family.</text>
</comment>
<evidence type="ECO:0000256" key="4">
    <source>
        <dbReference type="ARBA" id="ARBA00023125"/>
    </source>
</evidence>
<dbReference type="InterPro" id="IPR036388">
    <property type="entry name" value="WH-like_DNA-bd_sf"/>
</dbReference>
<dbReference type="Pfam" id="PF00392">
    <property type="entry name" value="GntR"/>
    <property type="match status" value="1"/>
</dbReference>
<dbReference type="GO" id="GO:0008483">
    <property type="term" value="F:transaminase activity"/>
    <property type="evidence" value="ECO:0007669"/>
    <property type="project" value="UniProtKB-KW"/>
</dbReference>
<keyword evidence="3" id="KW-0805">Transcription regulation</keyword>
<dbReference type="InterPro" id="IPR015421">
    <property type="entry name" value="PyrdxlP-dep_Trfase_major"/>
</dbReference>
<dbReference type="SUPFAM" id="SSF53383">
    <property type="entry name" value="PLP-dependent transferases"/>
    <property type="match status" value="1"/>
</dbReference>
<keyword evidence="8" id="KW-1185">Reference proteome</keyword>
<keyword evidence="7" id="KW-0032">Aminotransferase</keyword>
<dbReference type="Pfam" id="PF00155">
    <property type="entry name" value="Aminotran_1_2"/>
    <property type="match status" value="1"/>
</dbReference>
<proteinExistence type="inferred from homology"/>
<dbReference type="PANTHER" id="PTHR46577">
    <property type="entry name" value="HTH-TYPE TRANSCRIPTIONAL REGULATORY PROTEIN GABR"/>
    <property type="match status" value="1"/>
</dbReference>
<sequence>MDTRSDHPLFAIRFEDDPRAKYVVLEAAIRAAIARGELAPGDRLPPVRDLAWRIGVTPGTVARVYRAMTQGGVLDAAVGRGTFVAAPDRPVRGLAEIEVAGTVNMRTSQVMDVGQAALIAEVMADLGPNPDGYGTYPVRDSDRGLREALSRWLDDTNCQPIAADDMVLTLGAQHGMVVLFQALLTGPRPVVLTEALCYPGFRHAAALVHADLRGLPYDAEGVLPDALERAAVQTGAQIFATSAEAHNPTTIRTSPARRAEIVSLCERYNIQILDDDCFACVPVAPTYRDLAPDRTWMTTSLSKTISPALRMGMIGPARGQADRVVTASQQQFFGLPRPQCDLVQALIETGTAKRILTDVMRLQADRVARTRAALAGYDLSARDDLPFAWLRLPRGWRASSFLRAAEAENVMLKAADEFALVDGQAPNAVRIALNGTLSDARFDAALSTLARLLANPPQELDT</sequence>
<dbReference type="InterPro" id="IPR000524">
    <property type="entry name" value="Tscrpt_reg_HTH_GntR"/>
</dbReference>
<dbReference type="SUPFAM" id="SSF46785">
    <property type="entry name" value="Winged helix' DNA-binding domain"/>
    <property type="match status" value="1"/>
</dbReference>
<dbReference type="InterPro" id="IPR004839">
    <property type="entry name" value="Aminotransferase_I/II_large"/>
</dbReference>
<feature type="domain" description="HTH gntR-type" evidence="6">
    <location>
        <begin position="19"/>
        <end position="87"/>
    </location>
</feature>
<gene>
    <name evidence="7" type="ORF">P8627_14975</name>
</gene>
<dbReference type="EMBL" id="CP122537">
    <property type="protein sequence ID" value="WGH78309.1"/>
    <property type="molecule type" value="Genomic_DNA"/>
</dbReference>
<keyword evidence="5" id="KW-0804">Transcription</keyword>
<evidence type="ECO:0000259" key="6">
    <source>
        <dbReference type="PROSITE" id="PS50949"/>
    </source>
</evidence>
<keyword evidence="4" id="KW-0238">DNA-binding</keyword>
<dbReference type="InterPro" id="IPR051446">
    <property type="entry name" value="HTH_trans_reg/aminotransferase"/>
</dbReference>
<evidence type="ECO:0000256" key="2">
    <source>
        <dbReference type="ARBA" id="ARBA00022898"/>
    </source>
</evidence>
<evidence type="ECO:0000313" key="7">
    <source>
        <dbReference type="EMBL" id="WGH78309.1"/>
    </source>
</evidence>
<accession>A0ABY8LAE2</accession>
<keyword evidence="2" id="KW-0663">Pyridoxal phosphate</keyword>
<keyword evidence="7" id="KW-0808">Transferase</keyword>
<dbReference type="PANTHER" id="PTHR46577:SF1">
    <property type="entry name" value="HTH-TYPE TRANSCRIPTIONAL REGULATORY PROTEIN GABR"/>
    <property type="match status" value="1"/>
</dbReference>
<dbReference type="InterPro" id="IPR015424">
    <property type="entry name" value="PyrdxlP-dep_Trfase"/>
</dbReference>
<dbReference type="SMART" id="SM00345">
    <property type="entry name" value="HTH_GNTR"/>
    <property type="match status" value="1"/>
</dbReference>
<dbReference type="Gene3D" id="3.90.1150.10">
    <property type="entry name" value="Aspartate Aminotransferase, domain 1"/>
    <property type="match status" value="1"/>
</dbReference>
<dbReference type="Gene3D" id="1.10.10.10">
    <property type="entry name" value="Winged helix-like DNA-binding domain superfamily/Winged helix DNA-binding domain"/>
    <property type="match status" value="1"/>
</dbReference>
<evidence type="ECO:0000256" key="3">
    <source>
        <dbReference type="ARBA" id="ARBA00023015"/>
    </source>
</evidence>
<evidence type="ECO:0000313" key="8">
    <source>
        <dbReference type="Proteomes" id="UP001243420"/>
    </source>
</evidence>
<protein>
    <submittedName>
        <fullName evidence="7">PLP-dependent aminotransferase family protein</fullName>
    </submittedName>
</protein>
<dbReference type="InterPro" id="IPR036390">
    <property type="entry name" value="WH_DNA-bd_sf"/>
</dbReference>
<dbReference type="CDD" id="cd00609">
    <property type="entry name" value="AAT_like"/>
    <property type="match status" value="1"/>
</dbReference>
<dbReference type="InterPro" id="IPR015422">
    <property type="entry name" value="PyrdxlP-dep_Trfase_small"/>
</dbReference>
<dbReference type="Gene3D" id="3.40.640.10">
    <property type="entry name" value="Type I PLP-dependent aspartate aminotransferase-like (Major domain)"/>
    <property type="match status" value="1"/>
</dbReference>
<name>A0ABY8LAE2_9RHOB</name>
<dbReference type="PROSITE" id="PS50949">
    <property type="entry name" value="HTH_GNTR"/>
    <property type="match status" value="1"/>
</dbReference>
<evidence type="ECO:0000256" key="1">
    <source>
        <dbReference type="ARBA" id="ARBA00005384"/>
    </source>
</evidence>
<organism evidence="7 8">
    <name type="scientific">Jannaschia ovalis</name>
    <dbReference type="NCBI Taxonomy" id="3038773"/>
    <lineage>
        <taxon>Bacteria</taxon>
        <taxon>Pseudomonadati</taxon>
        <taxon>Pseudomonadota</taxon>
        <taxon>Alphaproteobacteria</taxon>
        <taxon>Rhodobacterales</taxon>
        <taxon>Roseobacteraceae</taxon>
        <taxon>Jannaschia</taxon>
    </lineage>
</organism>
<evidence type="ECO:0000256" key="5">
    <source>
        <dbReference type="ARBA" id="ARBA00023163"/>
    </source>
</evidence>
<dbReference type="RefSeq" id="WP_279965060.1">
    <property type="nucleotide sequence ID" value="NZ_CP122537.1"/>
</dbReference>
<reference evidence="7 8" key="1">
    <citation type="submission" date="2023-04" db="EMBL/GenBank/DDBJ databases">
        <title>Jannaschia ovalis sp. nov., a marine bacterium isolated from sea tidal flat.</title>
        <authorList>
            <person name="Kwon D.Y."/>
            <person name="Kim J.-J."/>
        </authorList>
    </citation>
    <scope>NUCLEOTIDE SEQUENCE [LARGE SCALE GENOMIC DNA]</scope>
    <source>
        <strain evidence="7 8">GRR-S6-38</strain>
    </source>
</reference>
<dbReference type="Proteomes" id="UP001243420">
    <property type="component" value="Chromosome"/>
</dbReference>